<dbReference type="Pfam" id="PF13649">
    <property type="entry name" value="Methyltransf_25"/>
    <property type="match status" value="1"/>
</dbReference>
<keyword evidence="2" id="KW-0808">Transferase</keyword>
<dbReference type="Gene3D" id="3.40.50.150">
    <property type="entry name" value="Vaccinia Virus protein VP39"/>
    <property type="match status" value="1"/>
</dbReference>
<keyword evidence="3" id="KW-0949">S-adenosyl-L-methionine</keyword>
<sequence length="216" mass="24345">MRVDVTELPLLNRMAYDRVAQQYETRAVSDAINDVPIVAAVMSAWRSRHEGTPRLLDVGCGAGVNLRMFANEGCVVTGIDISPEMVTIAQENAPAAQVLEGDVMEIERRESFDIVFAKAFLHLYPKVDAFNVLNHLTSFLVNDGIIYIATTAHQTPSEGFENKSDYEGSPARFRSRWTPGEWHELAKQAGLSIVCEWRNTDRRNNKNWMNLICTRD</sequence>
<reference evidence="5 6" key="1">
    <citation type="submission" date="2016-12" db="EMBL/GenBank/DDBJ databases">
        <title>Complete genome sequence of Microbacterium aurum KACC 15219.</title>
        <authorList>
            <person name="Jung Y."/>
            <person name="Shin J.-H."/>
            <person name="Lee Y.-J."/>
            <person name="Yi H."/>
            <person name="Bahn Y.-S."/>
            <person name="Kim J.F."/>
            <person name="Lee D.-W."/>
        </authorList>
    </citation>
    <scope>NUCLEOTIDE SEQUENCE [LARGE SCALE GENOMIC DNA]</scope>
    <source>
        <strain evidence="5 6">KACC 15219</strain>
    </source>
</reference>
<gene>
    <name evidence="5" type="ORF">BOH66_16320</name>
</gene>
<evidence type="ECO:0000256" key="2">
    <source>
        <dbReference type="ARBA" id="ARBA00022679"/>
    </source>
</evidence>
<proteinExistence type="predicted"/>
<dbReference type="SUPFAM" id="SSF53335">
    <property type="entry name" value="S-adenosyl-L-methionine-dependent methyltransferases"/>
    <property type="match status" value="1"/>
</dbReference>
<dbReference type="PANTHER" id="PTHR43464:SF19">
    <property type="entry name" value="UBIQUINONE BIOSYNTHESIS O-METHYLTRANSFERASE, MITOCHONDRIAL"/>
    <property type="match status" value="1"/>
</dbReference>
<dbReference type="CDD" id="cd02440">
    <property type="entry name" value="AdoMet_MTases"/>
    <property type="match status" value="1"/>
</dbReference>
<dbReference type="EMBL" id="CP018762">
    <property type="protein sequence ID" value="APZ35621.1"/>
    <property type="molecule type" value="Genomic_DNA"/>
</dbReference>
<dbReference type="RefSeq" id="WP_076691978.1">
    <property type="nucleotide sequence ID" value="NZ_CP018762.1"/>
</dbReference>
<dbReference type="Proteomes" id="UP000187185">
    <property type="component" value="Chromosome"/>
</dbReference>
<evidence type="ECO:0000313" key="5">
    <source>
        <dbReference type="EMBL" id="APZ35621.1"/>
    </source>
</evidence>
<keyword evidence="1" id="KW-0489">Methyltransferase</keyword>
<feature type="domain" description="Methyltransferase" evidence="4">
    <location>
        <begin position="56"/>
        <end position="144"/>
    </location>
</feature>
<dbReference type="KEGG" id="maur:BOH66_16320"/>
<dbReference type="GO" id="GO:0008168">
    <property type="term" value="F:methyltransferase activity"/>
    <property type="evidence" value="ECO:0007669"/>
    <property type="project" value="UniProtKB-KW"/>
</dbReference>
<dbReference type="InterPro" id="IPR041698">
    <property type="entry name" value="Methyltransf_25"/>
</dbReference>
<evidence type="ECO:0000256" key="3">
    <source>
        <dbReference type="ARBA" id="ARBA00022691"/>
    </source>
</evidence>
<evidence type="ECO:0000259" key="4">
    <source>
        <dbReference type="Pfam" id="PF13649"/>
    </source>
</evidence>
<evidence type="ECO:0000313" key="6">
    <source>
        <dbReference type="Proteomes" id="UP000187185"/>
    </source>
</evidence>
<accession>A0A1P8UBW2</accession>
<protein>
    <recommendedName>
        <fullName evidence="4">Methyltransferase domain-containing protein</fullName>
    </recommendedName>
</protein>
<dbReference type="GO" id="GO:0032259">
    <property type="term" value="P:methylation"/>
    <property type="evidence" value="ECO:0007669"/>
    <property type="project" value="UniProtKB-KW"/>
</dbReference>
<dbReference type="STRING" id="36805.BOH66_16320"/>
<keyword evidence="6" id="KW-1185">Reference proteome</keyword>
<name>A0A1P8UBW2_9MICO</name>
<organism evidence="5 6">
    <name type="scientific">Microbacterium aurum</name>
    <dbReference type="NCBI Taxonomy" id="36805"/>
    <lineage>
        <taxon>Bacteria</taxon>
        <taxon>Bacillati</taxon>
        <taxon>Actinomycetota</taxon>
        <taxon>Actinomycetes</taxon>
        <taxon>Micrococcales</taxon>
        <taxon>Microbacteriaceae</taxon>
        <taxon>Microbacterium</taxon>
    </lineage>
</organism>
<dbReference type="AlphaFoldDB" id="A0A1P8UBW2"/>
<evidence type="ECO:0000256" key="1">
    <source>
        <dbReference type="ARBA" id="ARBA00022603"/>
    </source>
</evidence>
<dbReference type="PANTHER" id="PTHR43464">
    <property type="entry name" value="METHYLTRANSFERASE"/>
    <property type="match status" value="1"/>
</dbReference>
<dbReference type="InterPro" id="IPR029063">
    <property type="entry name" value="SAM-dependent_MTases_sf"/>
</dbReference>